<keyword evidence="4" id="KW-0249">Electron transport</keyword>
<evidence type="ECO:0000256" key="2">
    <source>
        <dbReference type="ARBA" id="ARBA00022448"/>
    </source>
</evidence>
<evidence type="ECO:0000256" key="3">
    <source>
        <dbReference type="ARBA" id="ARBA00022723"/>
    </source>
</evidence>
<protein>
    <submittedName>
        <fullName evidence="7">Superoxide reductase</fullName>
    </submittedName>
</protein>
<name>A0A172RZQ6_9ACTN</name>
<dbReference type="InterPro" id="IPR036073">
    <property type="entry name" value="Desulfoferrodoxin_Fe-bd_dom_sf"/>
</dbReference>
<dbReference type="Pfam" id="PF01880">
    <property type="entry name" value="Desulfoferrodox"/>
    <property type="match status" value="1"/>
</dbReference>
<keyword evidence="2" id="KW-0813">Transport</keyword>
<reference evidence="8" key="1">
    <citation type="submission" date="2016-10" db="EMBL/GenBank/DDBJ databases">
        <authorList>
            <person name="Varghese N."/>
        </authorList>
    </citation>
    <scope>NUCLEOTIDE SEQUENCE [LARGE SCALE GENOMIC DNA]</scope>
    <source>
        <strain evidence="8">DSM 21843</strain>
    </source>
</reference>
<dbReference type="OrthoDB" id="9814936at2"/>
<organism evidence="7 8">
    <name type="scientific">Denitrobacterium detoxificans</name>
    <dbReference type="NCBI Taxonomy" id="79604"/>
    <lineage>
        <taxon>Bacteria</taxon>
        <taxon>Bacillati</taxon>
        <taxon>Actinomycetota</taxon>
        <taxon>Coriobacteriia</taxon>
        <taxon>Eggerthellales</taxon>
        <taxon>Eggerthellaceae</taxon>
        <taxon>Denitrobacterium</taxon>
    </lineage>
</organism>
<dbReference type="GO" id="GO:0005506">
    <property type="term" value="F:iron ion binding"/>
    <property type="evidence" value="ECO:0007669"/>
    <property type="project" value="InterPro"/>
</dbReference>
<keyword evidence="3" id="KW-0479">Metal-binding</keyword>
<dbReference type="InterPro" id="IPR002742">
    <property type="entry name" value="Desulfoferrodoxin_Fe-bd_dom"/>
</dbReference>
<evidence type="ECO:0000256" key="1">
    <source>
        <dbReference type="ARBA" id="ARBA00005941"/>
    </source>
</evidence>
<dbReference type="RefSeq" id="WP_066663809.1">
    <property type="nucleotide sequence ID" value="NZ_CP011402.1"/>
</dbReference>
<dbReference type="Gene3D" id="2.60.40.730">
    <property type="entry name" value="SOR catalytic domain"/>
    <property type="match status" value="1"/>
</dbReference>
<evidence type="ECO:0000256" key="4">
    <source>
        <dbReference type="ARBA" id="ARBA00022982"/>
    </source>
</evidence>
<dbReference type="PANTHER" id="PTHR36541:SF1">
    <property type="entry name" value="SUPEROXIDE REDUCTASE-RELATED"/>
    <property type="match status" value="1"/>
</dbReference>
<dbReference type="SUPFAM" id="SSF49367">
    <property type="entry name" value="Superoxide reductase-like"/>
    <property type="match status" value="1"/>
</dbReference>
<dbReference type="KEGG" id="ddt:AAY81_08225"/>
<dbReference type="InterPro" id="IPR051233">
    <property type="entry name" value="Desulfoferrodoxin_SOR"/>
</dbReference>
<gene>
    <name evidence="7" type="ORF">SAMN02910314_00465</name>
</gene>
<accession>A0A172RZQ6</accession>
<keyword evidence="8" id="KW-1185">Reference proteome</keyword>
<proteinExistence type="inferred from homology"/>
<evidence type="ECO:0000313" key="7">
    <source>
        <dbReference type="EMBL" id="SEO52925.1"/>
    </source>
</evidence>
<dbReference type="SUPFAM" id="SSF57802">
    <property type="entry name" value="Rubredoxin-like"/>
    <property type="match status" value="1"/>
</dbReference>
<dbReference type="Proteomes" id="UP000182975">
    <property type="component" value="Unassembled WGS sequence"/>
</dbReference>
<evidence type="ECO:0000256" key="5">
    <source>
        <dbReference type="ARBA" id="ARBA00023004"/>
    </source>
</evidence>
<evidence type="ECO:0000259" key="6">
    <source>
        <dbReference type="Pfam" id="PF01880"/>
    </source>
</evidence>
<dbReference type="AlphaFoldDB" id="A0A172RZQ6"/>
<sequence>MALAFYKCAKCGNIAVKPYDSGAPLSCCGQKMEELTANTVDAAKEKHVPMVTVNGPQIDVVVGEVEHPMLEEHYITFICLETQKGYQFAPLKPGMKPAASFVVADDDAPVAVYEYCNLHGLWKAEI</sequence>
<keyword evidence="5" id="KW-0408">Iron</keyword>
<feature type="domain" description="Desulfoferrodoxin ferrous iron-binding" evidence="6">
    <location>
        <begin position="40"/>
        <end position="124"/>
    </location>
</feature>
<dbReference type="PANTHER" id="PTHR36541">
    <property type="entry name" value="SUPEROXIDE REDUCTASE-RELATED"/>
    <property type="match status" value="1"/>
</dbReference>
<dbReference type="STRING" id="79604.AAY81_08225"/>
<dbReference type="EMBL" id="FOEC01000002">
    <property type="protein sequence ID" value="SEO52925.1"/>
    <property type="molecule type" value="Genomic_DNA"/>
</dbReference>
<dbReference type="PATRIC" id="fig|79604.3.peg.1650"/>
<dbReference type="GO" id="GO:0050605">
    <property type="term" value="F:superoxide reductase activity"/>
    <property type="evidence" value="ECO:0007669"/>
    <property type="project" value="UniProtKB-EC"/>
</dbReference>
<comment type="similarity">
    <text evidence="1">Belongs to the desulfoferrodoxin family.</text>
</comment>
<evidence type="ECO:0000313" key="8">
    <source>
        <dbReference type="Proteomes" id="UP000182975"/>
    </source>
</evidence>